<evidence type="ECO:0000256" key="4">
    <source>
        <dbReference type="ARBA" id="ARBA00022989"/>
    </source>
</evidence>
<evidence type="ECO:0000256" key="2">
    <source>
        <dbReference type="ARBA" id="ARBA00022475"/>
    </source>
</evidence>
<feature type="compositionally biased region" description="Low complexity" evidence="6">
    <location>
        <begin position="486"/>
        <end position="511"/>
    </location>
</feature>
<feature type="region of interest" description="Disordered" evidence="6">
    <location>
        <begin position="126"/>
        <end position="185"/>
    </location>
</feature>
<dbReference type="RefSeq" id="WP_033518677.1">
    <property type="nucleotide sequence ID" value="NZ_CAUPKV010000010.1"/>
</dbReference>
<dbReference type="EMBL" id="JGZO01000003">
    <property type="protein sequence ID" value="KFI95280.1"/>
    <property type="molecule type" value="Genomic_DNA"/>
</dbReference>
<reference evidence="9 10" key="1">
    <citation type="submission" date="2014-03" db="EMBL/GenBank/DDBJ databases">
        <title>Genomics of Bifidobacteria.</title>
        <authorList>
            <person name="Ventura M."/>
            <person name="Milani C."/>
            <person name="Lugli G.A."/>
        </authorList>
    </citation>
    <scope>NUCLEOTIDE SEQUENCE [LARGE SCALE GENOMIC DNA]</scope>
    <source>
        <strain evidence="9 10">LMG 21589</strain>
    </source>
</reference>
<feature type="transmembrane region" description="Helical" evidence="7">
    <location>
        <begin position="562"/>
        <end position="584"/>
    </location>
</feature>
<evidence type="ECO:0000256" key="1">
    <source>
        <dbReference type="ARBA" id="ARBA00004651"/>
    </source>
</evidence>
<dbReference type="Proteomes" id="UP000029033">
    <property type="component" value="Unassembled WGS sequence"/>
</dbReference>
<evidence type="ECO:0000256" key="7">
    <source>
        <dbReference type="SAM" id="Phobius"/>
    </source>
</evidence>
<dbReference type="GO" id="GO:0005886">
    <property type="term" value="C:plasma membrane"/>
    <property type="evidence" value="ECO:0007669"/>
    <property type="project" value="UniProtKB-SubCell"/>
</dbReference>
<evidence type="ECO:0000256" key="3">
    <source>
        <dbReference type="ARBA" id="ARBA00022692"/>
    </source>
</evidence>
<dbReference type="Pfam" id="PF02687">
    <property type="entry name" value="FtsX"/>
    <property type="match status" value="1"/>
</dbReference>
<dbReference type="InterPro" id="IPR003838">
    <property type="entry name" value="ABC3_permease_C"/>
</dbReference>
<keyword evidence="2" id="KW-1003">Cell membrane</keyword>
<proteinExistence type="predicted"/>
<evidence type="ECO:0000313" key="10">
    <source>
        <dbReference type="Proteomes" id="UP000029033"/>
    </source>
</evidence>
<feature type="compositionally biased region" description="Gly residues" evidence="6">
    <location>
        <begin position="527"/>
        <end position="536"/>
    </location>
</feature>
<feature type="compositionally biased region" description="Low complexity" evidence="6">
    <location>
        <begin position="73"/>
        <end position="85"/>
    </location>
</feature>
<accession>A0A087DID0</accession>
<dbReference type="PANTHER" id="PTHR30572:SF9">
    <property type="entry name" value="ABC TRANSPORTER PERMEASE PROTEIN"/>
    <property type="match status" value="1"/>
</dbReference>
<dbReference type="AlphaFoldDB" id="A0A087DID0"/>
<evidence type="ECO:0000259" key="8">
    <source>
        <dbReference type="Pfam" id="PF02687"/>
    </source>
</evidence>
<gene>
    <name evidence="9" type="ORF">BSCA_1243</name>
</gene>
<feature type="transmembrane region" description="Helical" evidence="7">
    <location>
        <begin position="20"/>
        <end position="38"/>
    </location>
</feature>
<name>A0A087DID0_9BIFI</name>
<feature type="region of interest" description="Disordered" evidence="6">
    <location>
        <begin position="68"/>
        <end position="96"/>
    </location>
</feature>
<dbReference type="GO" id="GO:0022857">
    <property type="term" value="F:transmembrane transporter activity"/>
    <property type="evidence" value="ECO:0007669"/>
    <property type="project" value="TreeGrafter"/>
</dbReference>
<evidence type="ECO:0000256" key="6">
    <source>
        <dbReference type="SAM" id="MobiDB-lite"/>
    </source>
</evidence>
<feature type="transmembrane region" description="Helical" evidence="7">
    <location>
        <begin position="376"/>
        <end position="400"/>
    </location>
</feature>
<dbReference type="eggNOG" id="COG0577">
    <property type="taxonomic scope" value="Bacteria"/>
</dbReference>
<keyword evidence="5 7" id="KW-0472">Membrane</keyword>
<dbReference type="InterPro" id="IPR050250">
    <property type="entry name" value="Macrolide_Exporter_MacB"/>
</dbReference>
<sequence length="594" mass="60418">MFVIRNAWRNVIRNKGRNILIAIIVAIIAAAATIGLSIRQAAVSTRDSGLENTTITAQISFDRSKAISEMRNGSGSSDSSDASGSQPDFESMRASLSDKQLTLSDYQTYAKASDAVKSTYYTQTASLNGTDDFQPVEDSTSSSSGSSGSGGSSDSSGSGDSGDSGDAGKAGGQGGPDGMGGGMTMTTGDFSLVGFSSDEAVANAANGSFTMSDGEVFGYGSDADGDVIITKELADFNGLSVGDTISVANASDEDTTYTLTIVGIYENATESSNQMGRPMGSTASDPANAIYTSVSTLQSLGLDADSTAESTDANGNTVETAAAQLDYTYVFASKDDYETFVSDVERAGLSDDYTVSSADVEQYEASLVPLDNLARFALTLLVIVLGVGAVVLVVLTLFNVRERKYEVGVLTAIGVRKAKVAAQFTFELLAVTMIGLAIGAAAGAVASVPVSNQLLAAQVEQQQSQQASQNEQFGRDMQAPGGQDGESGSSGESASGSTGSGSAESGSSNGSASGGSSSGSSVDAQGQPGGDAPGGMMGGFNRAVSYVSSVNATVNLKVVGQLLLIGLGLTLAAALVAVIFVMRYEPLQILADRS</sequence>
<dbReference type="PANTHER" id="PTHR30572">
    <property type="entry name" value="MEMBRANE COMPONENT OF TRANSPORTER-RELATED"/>
    <property type="match status" value="1"/>
</dbReference>
<feature type="domain" description="ABC3 transporter permease C-terminal" evidence="8">
    <location>
        <begin position="380"/>
        <end position="450"/>
    </location>
</feature>
<dbReference type="OrthoDB" id="9812886at2"/>
<comment type="caution">
    <text evidence="9">The sequence shown here is derived from an EMBL/GenBank/DDBJ whole genome shotgun (WGS) entry which is preliminary data.</text>
</comment>
<evidence type="ECO:0000313" key="9">
    <source>
        <dbReference type="EMBL" id="KFI95280.1"/>
    </source>
</evidence>
<feature type="region of interest" description="Disordered" evidence="6">
    <location>
        <begin position="465"/>
        <end position="536"/>
    </location>
</feature>
<feature type="compositionally biased region" description="Low complexity" evidence="6">
    <location>
        <begin position="138"/>
        <end position="158"/>
    </location>
</feature>
<protein>
    <submittedName>
        <fullName evidence="9">ABC transporter permease</fullName>
    </submittedName>
</protein>
<dbReference type="STRING" id="158787.BSCA_1243"/>
<organism evidence="9 10">
    <name type="scientific">Bifidobacterium scardovii</name>
    <dbReference type="NCBI Taxonomy" id="158787"/>
    <lineage>
        <taxon>Bacteria</taxon>
        <taxon>Bacillati</taxon>
        <taxon>Actinomycetota</taxon>
        <taxon>Actinomycetes</taxon>
        <taxon>Bifidobacteriales</taxon>
        <taxon>Bifidobacteriaceae</taxon>
        <taxon>Bifidobacterium</taxon>
    </lineage>
</organism>
<feature type="compositionally biased region" description="Gly residues" evidence="6">
    <location>
        <begin position="168"/>
        <end position="183"/>
    </location>
</feature>
<dbReference type="GeneID" id="85165596"/>
<keyword evidence="3 7" id="KW-0812">Transmembrane</keyword>
<comment type="subcellular location">
    <subcellularLocation>
        <location evidence="1">Cell membrane</location>
        <topology evidence="1">Multi-pass membrane protein</topology>
    </subcellularLocation>
</comment>
<keyword evidence="4 7" id="KW-1133">Transmembrane helix</keyword>
<evidence type="ECO:0000256" key="5">
    <source>
        <dbReference type="ARBA" id="ARBA00023136"/>
    </source>
</evidence>
<feature type="transmembrane region" description="Helical" evidence="7">
    <location>
        <begin position="420"/>
        <end position="445"/>
    </location>
</feature>
<keyword evidence="10" id="KW-1185">Reference proteome</keyword>